<dbReference type="PANTHER" id="PTHR11941">
    <property type="entry name" value="ENOYL-COA HYDRATASE-RELATED"/>
    <property type="match status" value="1"/>
</dbReference>
<dbReference type="GO" id="GO:0016829">
    <property type="term" value="F:lyase activity"/>
    <property type="evidence" value="ECO:0007669"/>
    <property type="project" value="UniProtKB-KW"/>
</dbReference>
<dbReference type="CDD" id="cd06558">
    <property type="entry name" value="crotonase-like"/>
    <property type="match status" value="1"/>
</dbReference>
<proteinExistence type="inferred from homology"/>
<protein>
    <submittedName>
        <fullName evidence="4">Methylmalonyl-CoA decarboxylase</fullName>
    </submittedName>
</protein>
<sequence length="269" mass="28916">MTAMTKHDSASTVTVDMVGERIARVRFANPARRHALDAPLLDALVAHLDALAGHRPPPVVILSNDGSGDVWSAGHDLRELADDRDPLAYGKPLERALRRVRTYPGAVVAAVAGSAWGGAVDLVMSCDLVVAARDARFAMTPANLGLPYSTSGLLRFYDNLPIHVLKEMFFCAQPLDAARAAHHGLVNRLAEAGGVDDAALDVARTIAAKAPLAVHAVKEQLRVLQDARPLPADAFERIAELRRQACEGADFDEGLRAFGERRAPRFRGV</sequence>
<dbReference type="Gene3D" id="1.10.12.10">
    <property type="entry name" value="Lyase 2-enoyl-coa Hydratase, Chain A, domain 2"/>
    <property type="match status" value="1"/>
</dbReference>
<evidence type="ECO:0000256" key="3">
    <source>
        <dbReference type="RuleBase" id="RU003707"/>
    </source>
</evidence>
<dbReference type="InterPro" id="IPR014748">
    <property type="entry name" value="Enoyl-CoA_hydra_C"/>
</dbReference>
<dbReference type="GO" id="GO:0006635">
    <property type="term" value="P:fatty acid beta-oxidation"/>
    <property type="evidence" value="ECO:0007669"/>
    <property type="project" value="TreeGrafter"/>
</dbReference>
<dbReference type="PROSITE" id="PS00166">
    <property type="entry name" value="ENOYL_COA_HYDRATASE"/>
    <property type="match status" value="1"/>
</dbReference>
<dbReference type="InterPro" id="IPR001753">
    <property type="entry name" value="Enoyl-CoA_hydra/iso"/>
</dbReference>
<dbReference type="NCBIfam" id="NF008506">
    <property type="entry name" value="PRK11423.1"/>
    <property type="match status" value="1"/>
</dbReference>
<dbReference type="Gene3D" id="3.90.226.10">
    <property type="entry name" value="2-enoyl-CoA Hydratase, Chain A, domain 1"/>
    <property type="match status" value="1"/>
</dbReference>
<dbReference type="SUPFAM" id="SSF52096">
    <property type="entry name" value="ClpP/crotonase"/>
    <property type="match status" value="1"/>
</dbReference>
<evidence type="ECO:0000313" key="4">
    <source>
        <dbReference type="EMBL" id="KEA59886.1"/>
    </source>
</evidence>
<dbReference type="InterPro" id="IPR029045">
    <property type="entry name" value="ClpP/crotonase-like_dom_sf"/>
</dbReference>
<dbReference type="EMBL" id="JJOA01000008">
    <property type="protein sequence ID" value="KEA59886.1"/>
    <property type="molecule type" value="Genomic_DNA"/>
</dbReference>
<dbReference type="AlphaFoldDB" id="A0A071MTU4"/>
<gene>
    <name evidence="4" type="ORF">DT99_09780</name>
</gene>
<comment type="caution">
    <text evidence="4">The sequence shown here is derived from an EMBL/GenBank/DDBJ whole genome shotgun (WGS) entry which is preliminary data.</text>
</comment>
<dbReference type="OrthoDB" id="2862111at2"/>
<evidence type="ECO:0000256" key="2">
    <source>
        <dbReference type="ARBA" id="ARBA00023239"/>
    </source>
</evidence>
<dbReference type="PANTHER" id="PTHR11941:SF54">
    <property type="entry name" value="ENOYL-COA HYDRATASE, MITOCHONDRIAL"/>
    <property type="match status" value="1"/>
</dbReference>
<dbReference type="Pfam" id="PF00378">
    <property type="entry name" value="ECH_1"/>
    <property type="match status" value="1"/>
</dbReference>
<organism evidence="4">
    <name type="scientific">Burkholderia cenocepacia</name>
    <dbReference type="NCBI Taxonomy" id="95486"/>
    <lineage>
        <taxon>Bacteria</taxon>
        <taxon>Pseudomonadati</taxon>
        <taxon>Pseudomonadota</taxon>
        <taxon>Betaproteobacteria</taxon>
        <taxon>Burkholderiales</taxon>
        <taxon>Burkholderiaceae</taxon>
        <taxon>Burkholderia</taxon>
        <taxon>Burkholderia cepacia complex</taxon>
    </lineage>
</organism>
<evidence type="ECO:0000256" key="1">
    <source>
        <dbReference type="ARBA" id="ARBA00005254"/>
    </source>
</evidence>
<comment type="similarity">
    <text evidence="1 3">Belongs to the enoyl-CoA hydratase/isomerase family.</text>
</comment>
<name>A0A071MTU4_9BURK</name>
<reference evidence="4" key="1">
    <citation type="submission" date="2014-04" db="EMBL/GenBank/DDBJ databases">
        <title>In planta biocontrol of soil-borne Fusarium wilt of banana through a plant endophytic bacterium, Burkholderia cenocepacia 869T2.</title>
        <authorList>
            <person name="Ho Y.-N."/>
            <person name="Chiang H.-M."/>
            <person name="Chao C.-P."/>
            <person name="Su C.-C."/>
            <person name="Hsu H.-F."/>
            <person name="Guo C.-T."/>
            <person name="Hsieh J.-L."/>
            <person name="Huang C.-C."/>
        </authorList>
    </citation>
    <scope>NUCLEOTIDE SEQUENCE [LARGE SCALE GENOMIC DNA]</scope>
    <source>
        <strain evidence="4">869T2</strain>
    </source>
</reference>
<dbReference type="InterPro" id="IPR018376">
    <property type="entry name" value="Enoyl-CoA_hyd/isom_CS"/>
</dbReference>
<keyword evidence="2" id="KW-0456">Lyase</keyword>
<accession>A0A071MTU4</accession>